<name>I8UCH4_9BACL</name>
<comment type="caution">
    <text evidence="3">The sequence shown here is derived from an EMBL/GenBank/DDBJ whole genome shotgun (WGS) entry which is preliminary data.</text>
</comment>
<dbReference type="Gene3D" id="6.20.50.110">
    <property type="entry name" value="Methyltransferase, zinc-binding domain"/>
    <property type="match status" value="1"/>
</dbReference>
<dbReference type="PANTHER" id="PTHR43861">
    <property type="entry name" value="TRANS-ACONITATE 2-METHYLTRANSFERASE-RELATED"/>
    <property type="match status" value="1"/>
</dbReference>
<keyword evidence="3" id="KW-0808">Transferase</keyword>
<dbReference type="Gene3D" id="6.10.250.3100">
    <property type="match status" value="1"/>
</dbReference>
<protein>
    <submittedName>
        <fullName evidence="3">Methyltransferase-like protein</fullName>
    </submittedName>
</protein>
<dbReference type="Pfam" id="PF08484">
    <property type="entry name" value="Methyltransf_14"/>
    <property type="match status" value="1"/>
</dbReference>
<dbReference type="STRING" id="1196324.A374_14895"/>
<dbReference type="EMBL" id="AKKV01000031">
    <property type="protein sequence ID" value="EIT84625.1"/>
    <property type="molecule type" value="Genomic_DNA"/>
</dbReference>
<feature type="domain" description="Methyltransferase putative zinc binding" evidence="1">
    <location>
        <begin position="3"/>
        <end position="55"/>
    </location>
</feature>
<keyword evidence="4" id="KW-1185">Reference proteome</keyword>
<dbReference type="InterPro" id="IPR038576">
    <property type="entry name" value="Methyltransf_Zn-bd_dom_put_sf"/>
</dbReference>
<dbReference type="InterPro" id="IPR013630">
    <property type="entry name" value="Methyltransf_Zn-bd_dom_put"/>
</dbReference>
<proteinExistence type="predicted"/>
<dbReference type="SUPFAM" id="SSF53335">
    <property type="entry name" value="S-adenosyl-L-methionine-dependent methyltransferases"/>
    <property type="match status" value="1"/>
</dbReference>
<gene>
    <name evidence="3" type="ORF">A374_14895</name>
</gene>
<dbReference type="GO" id="GO:0008168">
    <property type="term" value="F:methyltransferase activity"/>
    <property type="evidence" value="ECO:0007669"/>
    <property type="project" value="UniProtKB-KW"/>
</dbReference>
<dbReference type="GO" id="GO:0032259">
    <property type="term" value="P:methylation"/>
    <property type="evidence" value="ECO:0007669"/>
    <property type="project" value="UniProtKB-KW"/>
</dbReference>
<dbReference type="Gene3D" id="3.40.50.150">
    <property type="entry name" value="Vaccinia Virus protein VP39"/>
    <property type="match status" value="1"/>
</dbReference>
<dbReference type="AlphaFoldDB" id="I8UCH4"/>
<sequence length="396" mass="44840">MIQTFVDLGLSPLSNAFISEEGLCQGEMYYPLHTYVCQNCLLVQLEEFETPATIFSDYAYFSSYSSSWLAHARRYVEHIMKRYSLSEDSFVVEVACNDGYLLQYFIEEQMDVLGIEPAKNVAIKAEEKGIPIVKEFFGTLLAAQLASKRKADVLIANNVLAHVPDLHDFVKGLKMLLQREGVITAEFPHLLQLMNENQFDTIYHEHFSYFSLHTLQHIFAVHGLTIYEVEELTTHGGSLRIYAGHTEDVDEVHESVSALLAQERSRGLHDVDQYARFCQQVKESKASILAFFLQVKQEGKTVVGYGAPAKGNTLLNYCGIGKDFLPFTVDKSEFKQGLYLPGTRIPIMHPDQITATKPDYVFILPWNLKDEICAEMAHISSWGGRFVVPIPHIEVL</sequence>
<evidence type="ECO:0000313" key="4">
    <source>
        <dbReference type="Proteomes" id="UP000004080"/>
    </source>
</evidence>
<dbReference type="Proteomes" id="UP000004080">
    <property type="component" value="Unassembled WGS sequence"/>
</dbReference>
<reference evidence="3 4" key="1">
    <citation type="journal article" date="2012" name="J. Bacteriol.">
        <title>Genome of Bacillus macauensis ZFHKF-1, a Long-Chain-Forming Bacterium.</title>
        <authorList>
            <person name="Cai L."/>
            <person name="Zhang T."/>
        </authorList>
    </citation>
    <scope>NUCLEOTIDE SEQUENCE [LARGE SCALE GENOMIC DNA]</scope>
    <source>
        <strain evidence="3 4">ZFHKF-1</strain>
    </source>
</reference>
<evidence type="ECO:0000259" key="2">
    <source>
        <dbReference type="Pfam" id="PF08484"/>
    </source>
</evidence>
<dbReference type="InterPro" id="IPR029063">
    <property type="entry name" value="SAM-dependent_MTases_sf"/>
</dbReference>
<dbReference type="Gene3D" id="3.40.50.720">
    <property type="entry name" value="NAD(P)-binding Rossmann-like Domain"/>
    <property type="match status" value="1"/>
</dbReference>
<dbReference type="PATRIC" id="fig|1196324.3.peg.3045"/>
<dbReference type="InterPro" id="IPR013691">
    <property type="entry name" value="MeTrfase_14"/>
</dbReference>
<keyword evidence="3" id="KW-0489">Methyltransferase</keyword>
<dbReference type="PANTHER" id="PTHR43861:SF5">
    <property type="entry name" value="BLL5978 PROTEIN"/>
    <property type="match status" value="1"/>
</dbReference>
<evidence type="ECO:0000259" key="1">
    <source>
        <dbReference type="Pfam" id="PF08421"/>
    </source>
</evidence>
<dbReference type="Pfam" id="PF13489">
    <property type="entry name" value="Methyltransf_23"/>
    <property type="match status" value="1"/>
</dbReference>
<feature type="domain" description="C-methyltransferase" evidence="2">
    <location>
        <begin position="234"/>
        <end position="391"/>
    </location>
</feature>
<accession>I8UCH4</accession>
<evidence type="ECO:0000313" key="3">
    <source>
        <dbReference type="EMBL" id="EIT84625.1"/>
    </source>
</evidence>
<organism evidence="3 4">
    <name type="scientific">Fictibacillus macauensis ZFHKF-1</name>
    <dbReference type="NCBI Taxonomy" id="1196324"/>
    <lineage>
        <taxon>Bacteria</taxon>
        <taxon>Bacillati</taxon>
        <taxon>Bacillota</taxon>
        <taxon>Bacilli</taxon>
        <taxon>Bacillales</taxon>
        <taxon>Fictibacillaceae</taxon>
        <taxon>Fictibacillus</taxon>
    </lineage>
</organism>
<dbReference type="eggNOG" id="COG0500">
    <property type="taxonomic scope" value="Bacteria"/>
</dbReference>
<dbReference type="Pfam" id="PF08421">
    <property type="entry name" value="Methyltransf_13"/>
    <property type="match status" value="1"/>
</dbReference>